<evidence type="ECO:0000256" key="4">
    <source>
        <dbReference type="ARBA" id="ARBA00023163"/>
    </source>
</evidence>
<dbReference type="EMBL" id="CP021108">
    <property type="protein sequence ID" value="ARP84538.1"/>
    <property type="molecule type" value="Genomic_DNA"/>
</dbReference>
<dbReference type="InterPro" id="IPR036390">
    <property type="entry name" value="WH_DNA-bd_sf"/>
</dbReference>
<dbReference type="FunFam" id="1.10.10.10:FF:000001">
    <property type="entry name" value="LysR family transcriptional regulator"/>
    <property type="match status" value="1"/>
</dbReference>
<dbReference type="SUPFAM" id="SSF53850">
    <property type="entry name" value="Periplasmic binding protein-like II"/>
    <property type="match status" value="1"/>
</dbReference>
<dbReference type="STRING" id="1416806.CAL12_14305"/>
<evidence type="ECO:0000256" key="2">
    <source>
        <dbReference type="ARBA" id="ARBA00023015"/>
    </source>
</evidence>
<gene>
    <name evidence="6" type="ORF">CAL12_14305</name>
</gene>
<dbReference type="Proteomes" id="UP000194151">
    <property type="component" value="Chromosome"/>
</dbReference>
<dbReference type="PANTHER" id="PTHR30537">
    <property type="entry name" value="HTH-TYPE TRANSCRIPTIONAL REGULATOR"/>
    <property type="match status" value="1"/>
</dbReference>
<dbReference type="PROSITE" id="PS50931">
    <property type="entry name" value="HTH_LYSR"/>
    <property type="match status" value="1"/>
</dbReference>
<evidence type="ECO:0000256" key="3">
    <source>
        <dbReference type="ARBA" id="ARBA00023125"/>
    </source>
</evidence>
<evidence type="ECO:0000313" key="6">
    <source>
        <dbReference type="EMBL" id="ARP84538.1"/>
    </source>
</evidence>
<evidence type="ECO:0000313" key="7">
    <source>
        <dbReference type="Proteomes" id="UP000194151"/>
    </source>
</evidence>
<reference evidence="6 7" key="1">
    <citation type="submission" date="2017-05" db="EMBL/GenBank/DDBJ databases">
        <title>Complete and WGS of Bordetella genogroups.</title>
        <authorList>
            <person name="Spilker T."/>
            <person name="LiPuma J."/>
        </authorList>
    </citation>
    <scope>NUCLEOTIDE SEQUENCE [LARGE SCALE GENOMIC DNA]</scope>
    <source>
        <strain evidence="6 7">AU19157</strain>
    </source>
</reference>
<dbReference type="GO" id="GO:0006351">
    <property type="term" value="P:DNA-templated transcription"/>
    <property type="evidence" value="ECO:0007669"/>
    <property type="project" value="TreeGrafter"/>
</dbReference>
<dbReference type="Gene3D" id="1.10.10.10">
    <property type="entry name" value="Winged helix-like DNA-binding domain superfamily/Winged helix DNA-binding domain"/>
    <property type="match status" value="1"/>
</dbReference>
<keyword evidence="4" id="KW-0804">Transcription</keyword>
<dbReference type="KEGG" id="bgv:CAL12_14305"/>
<evidence type="ECO:0000256" key="1">
    <source>
        <dbReference type="ARBA" id="ARBA00009437"/>
    </source>
</evidence>
<dbReference type="InterPro" id="IPR005119">
    <property type="entry name" value="LysR_subst-bd"/>
</dbReference>
<dbReference type="PANTHER" id="PTHR30537:SF5">
    <property type="entry name" value="HTH-TYPE TRANSCRIPTIONAL ACTIVATOR TTDR-RELATED"/>
    <property type="match status" value="1"/>
</dbReference>
<organism evidence="6 7">
    <name type="scientific">Bordetella genomosp. 8</name>
    <dbReference type="NCBI Taxonomy" id="1416806"/>
    <lineage>
        <taxon>Bacteria</taxon>
        <taxon>Pseudomonadati</taxon>
        <taxon>Pseudomonadota</taxon>
        <taxon>Betaproteobacteria</taxon>
        <taxon>Burkholderiales</taxon>
        <taxon>Alcaligenaceae</taxon>
        <taxon>Bordetella</taxon>
    </lineage>
</organism>
<dbReference type="SUPFAM" id="SSF46785">
    <property type="entry name" value="Winged helix' DNA-binding domain"/>
    <property type="match status" value="1"/>
</dbReference>
<comment type="similarity">
    <text evidence="1">Belongs to the LysR transcriptional regulatory family.</text>
</comment>
<dbReference type="GO" id="GO:0003700">
    <property type="term" value="F:DNA-binding transcription factor activity"/>
    <property type="evidence" value="ECO:0007669"/>
    <property type="project" value="InterPro"/>
</dbReference>
<dbReference type="Pfam" id="PF03466">
    <property type="entry name" value="LysR_substrate"/>
    <property type="match status" value="1"/>
</dbReference>
<dbReference type="CDD" id="cd08422">
    <property type="entry name" value="PBP2_CrgA_like"/>
    <property type="match status" value="1"/>
</dbReference>
<protein>
    <submittedName>
        <fullName evidence="6">Transcriptional regulator</fullName>
    </submittedName>
</protein>
<keyword evidence="7" id="KW-1185">Reference proteome</keyword>
<sequence length="308" mass="33649">MQQSGEGAALVEMLAFIAVAEELSFTRAGRRLGRDATVLSRRVAALEARLGVKLLRRTTRAVSLTETGRTYLERGRAIVAALDHADREAAGLSSGEPYGNLRVALPGYFGRRWVWPIASRFAADHPHVTLELRFENRFVDMIAERFDVAVRLGDVADARLVARKVAPRPRLLCASPEYLRRRGAPVLPGDLEHHACLVFPDVPGPRWELRDGEGKVHRVSVSGPVQSEDVEALLAAACDGHGILLTSEWAAADALVDGRLVRVLPGWHTPDSGAIHVVTPTSQDETVATRAFVTCLAQGLARQPWLTR</sequence>
<keyword evidence="2" id="KW-0805">Transcription regulation</keyword>
<dbReference type="AlphaFoldDB" id="A0A1W6YU77"/>
<evidence type="ECO:0000259" key="5">
    <source>
        <dbReference type="PROSITE" id="PS50931"/>
    </source>
</evidence>
<name>A0A1W6YU77_9BORD</name>
<dbReference type="GO" id="GO:0043565">
    <property type="term" value="F:sequence-specific DNA binding"/>
    <property type="evidence" value="ECO:0007669"/>
    <property type="project" value="TreeGrafter"/>
</dbReference>
<dbReference type="Gene3D" id="3.40.190.290">
    <property type="match status" value="1"/>
</dbReference>
<keyword evidence="3" id="KW-0238">DNA-binding</keyword>
<dbReference type="Pfam" id="PF00126">
    <property type="entry name" value="HTH_1"/>
    <property type="match status" value="1"/>
</dbReference>
<dbReference type="InterPro" id="IPR000847">
    <property type="entry name" value="LysR_HTH_N"/>
</dbReference>
<dbReference type="OrthoDB" id="8928056at2"/>
<dbReference type="InterPro" id="IPR036388">
    <property type="entry name" value="WH-like_DNA-bd_sf"/>
</dbReference>
<proteinExistence type="inferred from homology"/>
<accession>A0A1W6YU77</accession>
<feature type="domain" description="HTH lysR-type" evidence="5">
    <location>
        <begin position="15"/>
        <end position="65"/>
    </location>
</feature>
<dbReference type="InterPro" id="IPR058163">
    <property type="entry name" value="LysR-type_TF_proteobact-type"/>
</dbReference>